<feature type="non-terminal residue" evidence="2">
    <location>
        <position position="87"/>
    </location>
</feature>
<feature type="non-terminal residue" evidence="2">
    <location>
        <position position="1"/>
    </location>
</feature>
<feature type="transmembrane region" description="Helical" evidence="1">
    <location>
        <begin position="27"/>
        <end position="54"/>
    </location>
</feature>
<dbReference type="Proteomes" id="UP001432027">
    <property type="component" value="Unassembled WGS sequence"/>
</dbReference>
<keyword evidence="1" id="KW-0472">Membrane</keyword>
<name>A0AAV5SU39_9BILA</name>
<comment type="caution">
    <text evidence="2">The sequence shown here is derived from an EMBL/GenBank/DDBJ whole genome shotgun (WGS) entry which is preliminary data.</text>
</comment>
<evidence type="ECO:0000313" key="3">
    <source>
        <dbReference type="Proteomes" id="UP001432027"/>
    </source>
</evidence>
<keyword evidence="3" id="KW-1185">Reference proteome</keyword>
<accession>A0AAV5SU39</accession>
<organism evidence="2 3">
    <name type="scientific">Pristionchus entomophagus</name>
    <dbReference type="NCBI Taxonomy" id="358040"/>
    <lineage>
        <taxon>Eukaryota</taxon>
        <taxon>Metazoa</taxon>
        <taxon>Ecdysozoa</taxon>
        <taxon>Nematoda</taxon>
        <taxon>Chromadorea</taxon>
        <taxon>Rhabditida</taxon>
        <taxon>Rhabditina</taxon>
        <taxon>Diplogasteromorpha</taxon>
        <taxon>Diplogasteroidea</taxon>
        <taxon>Neodiplogasteridae</taxon>
        <taxon>Pristionchus</taxon>
    </lineage>
</organism>
<dbReference type="AlphaFoldDB" id="A0AAV5SU39"/>
<protein>
    <recommendedName>
        <fullName evidence="4">G protein-coupled receptor</fullName>
    </recommendedName>
</protein>
<keyword evidence="1" id="KW-0812">Transmembrane</keyword>
<dbReference type="EMBL" id="BTSX01000002">
    <property type="protein sequence ID" value="GMS86876.1"/>
    <property type="molecule type" value="Genomic_DNA"/>
</dbReference>
<sequence>QRLRGNVTYIGNINVVFVPTEVEIYDLIFIIYISIHHVILAMTMIFYAIIYRAVQQSAVNSRGKKLDNIPHSLRYSCYVRIVDHSIQ</sequence>
<keyword evidence="1" id="KW-1133">Transmembrane helix</keyword>
<evidence type="ECO:0000313" key="2">
    <source>
        <dbReference type="EMBL" id="GMS86876.1"/>
    </source>
</evidence>
<evidence type="ECO:0000256" key="1">
    <source>
        <dbReference type="SAM" id="Phobius"/>
    </source>
</evidence>
<evidence type="ECO:0008006" key="4">
    <source>
        <dbReference type="Google" id="ProtNLM"/>
    </source>
</evidence>
<proteinExistence type="predicted"/>
<gene>
    <name evidence="2" type="ORF">PENTCL1PPCAC_9051</name>
</gene>
<reference evidence="2" key="1">
    <citation type="submission" date="2023-10" db="EMBL/GenBank/DDBJ databases">
        <title>Genome assembly of Pristionchus species.</title>
        <authorList>
            <person name="Yoshida K."/>
            <person name="Sommer R.J."/>
        </authorList>
    </citation>
    <scope>NUCLEOTIDE SEQUENCE</scope>
    <source>
        <strain evidence="2">RS0144</strain>
    </source>
</reference>